<dbReference type="AlphaFoldDB" id="R9PHT2"/>
<feature type="transmembrane region" description="Helical" evidence="7">
    <location>
        <begin position="331"/>
        <end position="350"/>
    </location>
</feature>
<evidence type="ECO:0000256" key="3">
    <source>
        <dbReference type="ARBA" id="ARBA00022448"/>
    </source>
</evidence>
<dbReference type="Gene3D" id="1.20.1250.20">
    <property type="entry name" value="MFS general substrate transporter like domains"/>
    <property type="match status" value="2"/>
</dbReference>
<sequence>MLLLLAIIYLAFISLGLPDSLLGSSWPIMRGDLDASLEFAGAISIVVSAGTVVSSLLSTRLTHYFGTGKVVAVSVLMTAIALFGFSLTYNVWLLALLAVPLGLGAGAVDAALNNFVAINYKAKHMNYLHSFWGVGATAGPLIMAIYLSQQQGWRDGYASISYIQFALVAVLLLALPLWRRATSEKLAASGEQHTPLSNATAFKMKGVKLQLLTFFCYCSLEAGTGLWAASYLISQQQVSAANAAFWTAMYFLGITLGRFICGFVSERIAEDKLVRGGVLTIFVGVMFLLIPGWPMLAKIGLMFIGFGCAPIYPNTIHLTPQRFGKQATQTIIGLSMACAYVGTTLMPPFIGLLAASSSFVVLPIALLVFSGLMMFSTERLKLWPQSQPTKSDQPAIT</sequence>
<comment type="similarity">
    <text evidence="2">Belongs to the major facilitator superfamily.</text>
</comment>
<keyword evidence="10" id="KW-1185">Reference proteome</keyword>
<dbReference type="InterPro" id="IPR036259">
    <property type="entry name" value="MFS_trans_sf"/>
</dbReference>
<dbReference type="InterPro" id="IPR051788">
    <property type="entry name" value="MFS_Transporter"/>
</dbReference>
<feature type="transmembrane region" description="Helical" evidence="7">
    <location>
        <begin position="356"/>
        <end position="375"/>
    </location>
</feature>
<dbReference type="GO" id="GO:0022857">
    <property type="term" value="F:transmembrane transporter activity"/>
    <property type="evidence" value="ECO:0007669"/>
    <property type="project" value="InterPro"/>
</dbReference>
<evidence type="ECO:0000256" key="5">
    <source>
        <dbReference type="ARBA" id="ARBA00022989"/>
    </source>
</evidence>
<feature type="transmembrane region" description="Helical" evidence="7">
    <location>
        <begin position="239"/>
        <end position="261"/>
    </location>
</feature>
<accession>R9PHT2</accession>
<evidence type="ECO:0000256" key="1">
    <source>
        <dbReference type="ARBA" id="ARBA00004127"/>
    </source>
</evidence>
<comment type="caution">
    <text evidence="9">The sequence shown here is derived from an EMBL/GenBank/DDBJ whole genome shotgun (WGS) entry which is preliminary data.</text>
</comment>
<proteinExistence type="inferred from homology"/>
<evidence type="ECO:0000256" key="6">
    <source>
        <dbReference type="ARBA" id="ARBA00023136"/>
    </source>
</evidence>
<dbReference type="PROSITE" id="PS50850">
    <property type="entry name" value="MFS"/>
    <property type="match status" value="1"/>
</dbReference>
<evidence type="ECO:0000256" key="4">
    <source>
        <dbReference type="ARBA" id="ARBA00022692"/>
    </source>
</evidence>
<dbReference type="GO" id="GO:0016020">
    <property type="term" value="C:membrane"/>
    <property type="evidence" value="ECO:0007669"/>
    <property type="project" value="TreeGrafter"/>
</dbReference>
<name>R9PHT2_AGAAL</name>
<feature type="transmembrane region" description="Helical" evidence="7">
    <location>
        <begin position="91"/>
        <end position="115"/>
    </location>
</feature>
<organism evidence="9 10">
    <name type="scientific">Agarivorans albus MKT 106</name>
    <dbReference type="NCBI Taxonomy" id="1331007"/>
    <lineage>
        <taxon>Bacteria</taxon>
        <taxon>Pseudomonadati</taxon>
        <taxon>Pseudomonadota</taxon>
        <taxon>Gammaproteobacteria</taxon>
        <taxon>Alteromonadales</taxon>
        <taxon>Alteromonadaceae</taxon>
        <taxon>Agarivorans</taxon>
    </lineage>
</organism>
<keyword evidence="4 7" id="KW-0812">Transmembrane</keyword>
<evidence type="ECO:0000256" key="2">
    <source>
        <dbReference type="ARBA" id="ARBA00008335"/>
    </source>
</evidence>
<evidence type="ECO:0000313" key="10">
    <source>
        <dbReference type="Proteomes" id="UP000014461"/>
    </source>
</evidence>
<keyword evidence="5 7" id="KW-1133">Transmembrane helix</keyword>
<feature type="transmembrane region" description="Helical" evidence="7">
    <location>
        <begin position="211"/>
        <end position="233"/>
    </location>
</feature>
<dbReference type="GO" id="GO:0012505">
    <property type="term" value="C:endomembrane system"/>
    <property type="evidence" value="ECO:0007669"/>
    <property type="project" value="UniProtKB-SubCell"/>
</dbReference>
<keyword evidence="6 7" id="KW-0472">Membrane</keyword>
<feature type="transmembrane region" description="Helical" evidence="7">
    <location>
        <begin position="273"/>
        <end position="293"/>
    </location>
</feature>
<dbReference type="InterPro" id="IPR020846">
    <property type="entry name" value="MFS_dom"/>
</dbReference>
<dbReference type="Pfam" id="PF07690">
    <property type="entry name" value="MFS_1"/>
    <property type="match status" value="1"/>
</dbReference>
<dbReference type="Proteomes" id="UP000014461">
    <property type="component" value="Unassembled WGS sequence"/>
</dbReference>
<reference evidence="9" key="1">
    <citation type="journal article" date="2013" name="Genome Announc.">
        <title>Draft Genome Sequence of Agarivorans albus Strain MKT 106T, an Agarolytic Marine Bacterium.</title>
        <authorList>
            <person name="Yasuike M."/>
            <person name="Nakamura Y."/>
            <person name="Kai W."/>
            <person name="Fujiwara A."/>
            <person name="Fukui Y."/>
            <person name="Satomi M."/>
            <person name="Sano M."/>
        </authorList>
    </citation>
    <scope>NUCLEOTIDE SEQUENCE [LARGE SCALE GENOMIC DNA]</scope>
</reference>
<comment type="subcellular location">
    <subcellularLocation>
        <location evidence="1">Endomembrane system</location>
        <topology evidence="1">Multi-pass membrane protein</topology>
    </subcellularLocation>
</comment>
<dbReference type="OrthoDB" id="9795150at2"/>
<dbReference type="RefSeq" id="WP_016400645.1">
    <property type="nucleotide sequence ID" value="NZ_BARX01000004.1"/>
</dbReference>
<feature type="transmembrane region" description="Helical" evidence="7">
    <location>
        <begin position="64"/>
        <end position="85"/>
    </location>
</feature>
<dbReference type="InterPro" id="IPR011701">
    <property type="entry name" value="MFS"/>
</dbReference>
<evidence type="ECO:0000256" key="7">
    <source>
        <dbReference type="SAM" id="Phobius"/>
    </source>
</evidence>
<dbReference type="SUPFAM" id="SSF103473">
    <property type="entry name" value="MFS general substrate transporter"/>
    <property type="match status" value="1"/>
</dbReference>
<feature type="domain" description="Major facilitator superfamily (MFS) profile" evidence="8">
    <location>
        <begin position="4"/>
        <end position="381"/>
    </location>
</feature>
<keyword evidence="3" id="KW-0813">Transport</keyword>
<dbReference type="STRING" id="1331007.AALB_0957"/>
<protein>
    <submittedName>
        <fullName evidence="9">Permeases of the major facilitator superfamily</fullName>
    </submittedName>
</protein>
<evidence type="ECO:0000259" key="8">
    <source>
        <dbReference type="PROSITE" id="PS50850"/>
    </source>
</evidence>
<gene>
    <name evidence="9" type="ORF">AALB_0957</name>
</gene>
<feature type="transmembrane region" description="Helical" evidence="7">
    <location>
        <begin position="39"/>
        <end position="57"/>
    </location>
</feature>
<feature type="transmembrane region" description="Helical" evidence="7">
    <location>
        <begin position="159"/>
        <end position="178"/>
    </location>
</feature>
<feature type="transmembrane region" description="Helical" evidence="7">
    <location>
        <begin position="127"/>
        <end position="147"/>
    </location>
</feature>
<dbReference type="PANTHER" id="PTHR23514">
    <property type="entry name" value="BYPASS OF STOP CODON PROTEIN 6"/>
    <property type="match status" value="1"/>
</dbReference>
<feature type="transmembrane region" description="Helical" evidence="7">
    <location>
        <begin position="299"/>
        <end position="319"/>
    </location>
</feature>
<dbReference type="EMBL" id="BARX01000004">
    <property type="protein sequence ID" value="GAD00877.1"/>
    <property type="molecule type" value="Genomic_DNA"/>
</dbReference>
<dbReference type="PANTHER" id="PTHR23514:SF3">
    <property type="entry name" value="BYPASS OF STOP CODON PROTEIN 6"/>
    <property type="match status" value="1"/>
</dbReference>
<evidence type="ECO:0000313" key="9">
    <source>
        <dbReference type="EMBL" id="GAD00877.1"/>
    </source>
</evidence>